<evidence type="ECO:0000256" key="5">
    <source>
        <dbReference type="ARBA" id="ARBA00033744"/>
    </source>
</evidence>
<evidence type="ECO:0008006" key="10">
    <source>
        <dbReference type="Google" id="ProtNLM"/>
    </source>
</evidence>
<dbReference type="CDD" id="cd00684">
    <property type="entry name" value="Terpene_cyclase_plant_C1"/>
    <property type="match status" value="1"/>
</dbReference>
<evidence type="ECO:0000313" key="8">
    <source>
        <dbReference type="EMBL" id="KAF3456768.1"/>
    </source>
</evidence>
<dbReference type="EMBL" id="VOIH02000001">
    <property type="protein sequence ID" value="KAF3456768.1"/>
    <property type="molecule type" value="Genomic_DNA"/>
</dbReference>
<dbReference type="Proteomes" id="UP000796880">
    <property type="component" value="Unassembled WGS sequence"/>
</dbReference>
<dbReference type="Gene3D" id="1.10.600.10">
    <property type="entry name" value="Farnesyl Diphosphate Synthase"/>
    <property type="match status" value="1"/>
</dbReference>
<dbReference type="FunFam" id="1.50.10.130:FF:000001">
    <property type="entry name" value="Isoprene synthase, chloroplastic"/>
    <property type="match status" value="1"/>
</dbReference>
<dbReference type="Pfam" id="PF03936">
    <property type="entry name" value="Terpene_synth_C"/>
    <property type="match status" value="1"/>
</dbReference>
<dbReference type="InterPro" id="IPR005630">
    <property type="entry name" value="Terpene_synthase_metal-bd"/>
</dbReference>
<dbReference type="InterPro" id="IPR036965">
    <property type="entry name" value="Terpene_synth_N_sf"/>
</dbReference>
<protein>
    <recommendedName>
        <fullName evidence="10">Sesquiterpene synthase</fullName>
    </recommendedName>
</protein>
<dbReference type="PANTHER" id="PTHR31225">
    <property type="entry name" value="OS04G0344100 PROTEIN-RELATED"/>
    <property type="match status" value="1"/>
</dbReference>
<dbReference type="InterPro" id="IPR008930">
    <property type="entry name" value="Terpenoid_cyclase/PrenylTrfase"/>
</dbReference>
<dbReference type="SUPFAM" id="SSF48239">
    <property type="entry name" value="Terpenoid cyclases/Protein prenyltransferases"/>
    <property type="match status" value="1"/>
</dbReference>
<feature type="domain" description="Terpene synthase metal-binding" evidence="7">
    <location>
        <begin position="258"/>
        <end position="498"/>
    </location>
</feature>
<gene>
    <name evidence="8" type="ORF">FNV43_RR01422</name>
</gene>
<evidence type="ECO:0000259" key="7">
    <source>
        <dbReference type="Pfam" id="PF03936"/>
    </source>
</evidence>
<dbReference type="GO" id="GO:0016102">
    <property type="term" value="P:diterpenoid biosynthetic process"/>
    <property type="evidence" value="ECO:0007669"/>
    <property type="project" value="InterPro"/>
</dbReference>
<dbReference type="InterPro" id="IPR008949">
    <property type="entry name" value="Isoprenoid_synthase_dom_sf"/>
</dbReference>
<dbReference type="GO" id="GO:0000287">
    <property type="term" value="F:magnesium ion binding"/>
    <property type="evidence" value="ECO:0007669"/>
    <property type="project" value="InterPro"/>
</dbReference>
<dbReference type="InterPro" id="IPR044814">
    <property type="entry name" value="Terpene_cyclase_plant_C1"/>
</dbReference>
<keyword evidence="2" id="KW-0479">Metal-binding</keyword>
<proteinExistence type="inferred from homology"/>
<dbReference type="SFLD" id="SFLDS00005">
    <property type="entry name" value="Isoprenoid_Synthase_Type_I"/>
    <property type="match status" value="1"/>
</dbReference>
<keyword evidence="4" id="KW-0456">Lyase</keyword>
<dbReference type="GO" id="GO:0010333">
    <property type="term" value="F:terpene synthase activity"/>
    <property type="evidence" value="ECO:0007669"/>
    <property type="project" value="InterPro"/>
</dbReference>
<sequence>MSNLVTSSSQYIAATDEANRRSANYTPSIWGDRFLAPHSPKVDEKQFQQLKEEVRMMLIATVDKPSTEKLRLIDALQSLGVAYHFENEIDEMLQHIHKKYKDNDVDDHHDLYTTALCFRLLRQQGYDIPCDVFKKFKDNQGKFKESLINDVQGMLSLYEASHLRVHGEDILDEAHNFTTTHLQSMQTQLSPPLSEHVAHALKQPIHRALTRVRARPCISSYQQDASRSEVLLSFAKLDFNMLQKLHHKELSEISGWWKDLDFKTKLPFARDRIVECYFWILGVYYEPQYSLARRILTKVISMTSIIDDIFDVHGTYEELQSFTQAVERWDISCIHQLPECMTYCYRALLEVYDNIEKEMAKEGRTYRADYAKEAMKIQVGSYFVEAKWCNENYIPTMEEYMQTALLSCGYFLLTTTSFVGMGDIVTKEAFDWVFRDPKIVKAASTVNRLMDDIVSTEFEQKRGHVASGIHCYMKEHDGVSEDEVCELFNRQIVDAWKDINQELLRPTQVPMPLLTRVLNLARVMDLLYRDEDSYTHVGKVLRDGITSLLIDPMA</sequence>
<dbReference type="Pfam" id="PF01397">
    <property type="entry name" value="Terpene_synth"/>
    <property type="match status" value="1"/>
</dbReference>
<dbReference type="FunFam" id="1.10.600.10:FF:000007">
    <property type="entry name" value="Isoprene synthase, chloroplastic"/>
    <property type="match status" value="1"/>
</dbReference>
<dbReference type="AlphaFoldDB" id="A0A8K0HRF8"/>
<dbReference type="SFLD" id="SFLDG01019">
    <property type="entry name" value="Terpene_Cyclase_Like_1_C_Termi"/>
    <property type="match status" value="1"/>
</dbReference>
<dbReference type="OrthoDB" id="1877784at2759"/>
<dbReference type="InterPro" id="IPR050148">
    <property type="entry name" value="Terpene_synthase-like"/>
</dbReference>
<reference evidence="8" key="1">
    <citation type="submission" date="2020-03" db="EMBL/GenBank/DDBJ databases">
        <title>A high-quality chromosome-level genome assembly of a woody plant with both climbing and erect habits, Rhamnella rubrinervis.</title>
        <authorList>
            <person name="Lu Z."/>
            <person name="Yang Y."/>
            <person name="Zhu X."/>
            <person name="Sun Y."/>
        </authorList>
    </citation>
    <scope>NUCLEOTIDE SEQUENCE</scope>
    <source>
        <strain evidence="8">BYM</strain>
        <tissue evidence="8">Leaf</tissue>
    </source>
</reference>
<feature type="domain" description="Terpene synthase N-terminal" evidence="6">
    <location>
        <begin position="30"/>
        <end position="201"/>
    </location>
</feature>
<comment type="caution">
    <text evidence="8">The sequence shown here is derived from an EMBL/GenBank/DDBJ whole genome shotgun (WGS) entry which is preliminary data.</text>
</comment>
<dbReference type="PANTHER" id="PTHR31225:SF221">
    <property type="entry name" value="(-)-GERMACRENE D SYNTHASE"/>
    <property type="match status" value="1"/>
</dbReference>
<evidence type="ECO:0000256" key="4">
    <source>
        <dbReference type="ARBA" id="ARBA00023239"/>
    </source>
</evidence>
<comment type="cofactor">
    <cofactor evidence="1">
        <name>Mg(2+)</name>
        <dbReference type="ChEBI" id="CHEBI:18420"/>
    </cofactor>
</comment>
<evidence type="ECO:0000259" key="6">
    <source>
        <dbReference type="Pfam" id="PF01397"/>
    </source>
</evidence>
<keyword evidence="9" id="KW-1185">Reference proteome</keyword>
<evidence type="ECO:0000313" key="9">
    <source>
        <dbReference type="Proteomes" id="UP000796880"/>
    </source>
</evidence>
<name>A0A8K0HRF8_9ROSA</name>
<accession>A0A8K0HRF8</accession>
<organism evidence="8 9">
    <name type="scientific">Rhamnella rubrinervis</name>
    <dbReference type="NCBI Taxonomy" id="2594499"/>
    <lineage>
        <taxon>Eukaryota</taxon>
        <taxon>Viridiplantae</taxon>
        <taxon>Streptophyta</taxon>
        <taxon>Embryophyta</taxon>
        <taxon>Tracheophyta</taxon>
        <taxon>Spermatophyta</taxon>
        <taxon>Magnoliopsida</taxon>
        <taxon>eudicotyledons</taxon>
        <taxon>Gunneridae</taxon>
        <taxon>Pentapetalae</taxon>
        <taxon>rosids</taxon>
        <taxon>fabids</taxon>
        <taxon>Rosales</taxon>
        <taxon>Rhamnaceae</taxon>
        <taxon>rhamnoid group</taxon>
        <taxon>Rhamneae</taxon>
        <taxon>Rhamnella</taxon>
    </lineage>
</organism>
<dbReference type="InterPro" id="IPR034741">
    <property type="entry name" value="Terpene_cyclase-like_1_C"/>
</dbReference>
<dbReference type="Gene3D" id="1.50.10.130">
    <property type="entry name" value="Terpene synthase, N-terminal domain"/>
    <property type="match status" value="1"/>
</dbReference>
<dbReference type="InterPro" id="IPR001906">
    <property type="entry name" value="Terpene_synth_N"/>
</dbReference>
<evidence type="ECO:0000256" key="2">
    <source>
        <dbReference type="ARBA" id="ARBA00022723"/>
    </source>
</evidence>
<comment type="similarity">
    <text evidence="5">Belongs to the terpene synthase family. Tpsb subfamily.</text>
</comment>
<dbReference type="SUPFAM" id="SSF48576">
    <property type="entry name" value="Terpenoid synthases"/>
    <property type="match status" value="1"/>
</dbReference>
<evidence type="ECO:0000256" key="1">
    <source>
        <dbReference type="ARBA" id="ARBA00001946"/>
    </source>
</evidence>
<evidence type="ECO:0000256" key="3">
    <source>
        <dbReference type="ARBA" id="ARBA00022842"/>
    </source>
</evidence>
<keyword evidence="3" id="KW-0460">Magnesium</keyword>